<dbReference type="PRINTS" id="PR00910">
    <property type="entry name" value="LVIRUSORF6"/>
</dbReference>
<gene>
    <name evidence="7" type="ORF">BCR33DRAFT_741112</name>
</gene>
<feature type="transmembrane region" description="Helical" evidence="6">
    <location>
        <begin position="426"/>
        <end position="446"/>
    </location>
</feature>
<evidence type="ECO:0000256" key="3">
    <source>
        <dbReference type="ARBA" id="ARBA00022989"/>
    </source>
</evidence>
<evidence type="ECO:0000256" key="4">
    <source>
        <dbReference type="ARBA" id="ARBA00023136"/>
    </source>
</evidence>
<dbReference type="OrthoDB" id="1277691at2759"/>
<evidence type="ECO:0000256" key="2">
    <source>
        <dbReference type="ARBA" id="ARBA00022692"/>
    </source>
</evidence>
<keyword evidence="4 6" id="KW-0472">Membrane</keyword>
<evidence type="ECO:0000256" key="1">
    <source>
        <dbReference type="ARBA" id="ARBA00004141"/>
    </source>
</evidence>
<keyword evidence="3 6" id="KW-1133">Transmembrane helix</keyword>
<dbReference type="EMBL" id="MCGO01000041">
    <property type="protein sequence ID" value="ORY38999.1"/>
    <property type="molecule type" value="Genomic_DNA"/>
</dbReference>
<accession>A0A1Y2BW63</accession>
<feature type="transmembrane region" description="Helical" evidence="6">
    <location>
        <begin position="452"/>
        <end position="474"/>
    </location>
</feature>
<dbReference type="Proteomes" id="UP000193642">
    <property type="component" value="Unassembled WGS sequence"/>
</dbReference>
<feature type="region of interest" description="Disordered" evidence="5">
    <location>
        <begin position="103"/>
        <end position="253"/>
    </location>
</feature>
<dbReference type="AlphaFoldDB" id="A0A1Y2BW63"/>
<keyword evidence="8" id="KW-1185">Reference proteome</keyword>
<comment type="subcellular location">
    <subcellularLocation>
        <location evidence="1">Membrane</location>
        <topology evidence="1">Multi-pass membrane protein</topology>
    </subcellularLocation>
</comment>
<dbReference type="Pfam" id="PF01027">
    <property type="entry name" value="Bax1-I"/>
    <property type="match status" value="1"/>
</dbReference>
<dbReference type="GO" id="GO:0016020">
    <property type="term" value="C:membrane"/>
    <property type="evidence" value="ECO:0007669"/>
    <property type="project" value="UniProtKB-SubCell"/>
</dbReference>
<evidence type="ECO:0000256" key="5">
    <source>
        <dbReference type="SAM" id="MobiDB-lite"/>
    </source>
</evidence>
<feature type="compositionally biased region" description="Pro residues" evidence="5">
    <location>
        <begin position="125"/>
        <end position="139"/>
    </location>
</feature>
<reference evidence="7 8" key="1">
    <citation type="submission" date="2016-07" db="EMBL/GenBank/DDBJ databases">
        <title>Pervasive Adenine N6-methylation of Active Genes in Fungi.</title>
        <authorList>
            <consortium name="DOE Joint Genome Institute"/>
            <person name="Mondo S.J."/>
            <person name="Dannebaum R.O."/>
            <person name="Kuo R.C."/>
            <person name="Labutti K."/>
            <person name="Haridas S."/>
            <person name="Kuo A."/>
            <person name="Salamov A."/>
            <person name="Ahrendt S.R."/>
            <person name="Lipzen A."/>
            <person name="Sullivan W."/>
            <person name="Andreopoulos W.B."/>
            <person name="Clum A."/>
            <person name="Lindquist E."/>
            <person name="Daum C."/>
            <person name="Ramamoorthy G.K."/>
            <person name="Gryganskyi A."/>
            <person name="Culley D."/>
            <person name="Magnuson J.K."/>
            <person name="James T.Y."/>
            <person name="O'Malley M.A."/>
            <person name="Stajich J.E."/>
            <person name="Spatafora J.W."/>
            <person name="Visel A."/>
            <person name="Grigoriev I.V."/>
        </authorList>
    </citation>
    <scope>NUCLEOTIDE SEQUENCE [LARGE SCALE GENOMIC DNA]</scope>
    <source>
        <strain evidence="7 8">JEL800</strain>
    </source>
</reference>
<keyword evidence="2 6" id="KW-0812">Transmembrane</keyword>
<feature type="compositionally biased region" description="Low complexity" evidence="5">
    <location>
        <begin position="221"/>
        <end position="247"/>
    </location>
</feature>
<evidence type="ECO:0000313" key="8">
    <source>
        <dbReference type="Proteomes" id="UP000193642"/>
    </source>
</evidence>
<dbReference type="STRING" id="329046.A0A1Y2BW63"/>
<comment type="caution">
    <text evidence="7">The sequence shown here is derived from an EMBL/GenBank/DDBJ whole genome shotgun (WGS) entry which is preliminary data.</text>
</comment>
<dbReference type="InterPro" id="IPR006214">
    <property type="entry name" value="Bax_inhibitor_1-related"/>
</dbReference>
<name>A0A1Y2BW63_9FUNG</name>
<proteinExistence type="predicted"/>
<evidence type="ECO:0000313" key="7">
    <source>
        <dbReference type="EMBL" id="ORY38999.1"/>
    </source>
</evidence>
<organism evidence="7 8">
    <name type="scientific">Rhizoclosmatium globosum</name>
    <dbReference type="NCBI Taxonomy" id="329046"/>
    <lineage>
        <taxon>Eukaryota</taxon>
        <taxon>Fungi</taxon>
        <taxon>Fungi incertae sedis</taxon>
        <taxon>Chytridiomycota</taxon>
        <taxon>Chytridiomycota incertae sedis</taxon>
        <taxon>Chytridiomycetes</taxon>
        <taxon>Chytridiales</taxon>
        <taxon>Chytriomycetaceae</taxon>
        <taxon>Rhizoclosmatium</taxon>
    </lineage>
</organism>
<feature type="compositionally biased region" description="Pro residues" evidence="5">
    <location>
        <begin position="155"/>
        <end position="164"/>
    </location>
</feature>
<protein>
    <submittedName>
        <fullName evidence="7">Uncharacterized protein</fullName>
    </submittedName>
</protein>
<sequence>MTFSVTAVNLRSETSPRIVRLPVTKNISSLLAMLSKSKERGIIIQELHYTSEGSESVTVIVDATVSGWDDLMFEHPKTSTMNQVRARIGSVLQIRSLSGQTGFWAKPPSQTWTQAPDFAVNSSPSPSPPSPPTPSPSKPPIQQKKKRIPVQVEPLPAPVPPTFPIPTSFGDAPTYPWSKAVQEPENPAPSPSPVADATAAESVERVPVSAPSQEVPIQPTSSTSSSSNKSSDNSNNSSNSNSGSNNSYTPPQFDSNPQLLTGLLLASTTIASGAWAIDHLCNRIPTRKDHTTDFLQDSTFLTDYINETFEQVGIAVGVTASSAYLTSRFLGPVSKSSFKLRNPLVFLGSLAMTSYLSKQTLETPPSIPHEKYALFLATAFTKGIFLSSTIALSPPILTRLGIYAAGTVASVSYVSATAKSEHYLKIAAPLLTGLTVGSLALFSPLLLPSASLVIPVYQTIWIYVGTGWFTWYVIQDTERMVANGLLVEKGKKSRDVINEALGLYLDVLKAVP</sequence>
<feature type="transmembrane region" description="Helical" evidence="6">
    <location>
        <begin position="396"/>
        <end position="414"/>
    </location>
</feature>
<evidence type="ECO:0000256" key="6">
    <source>
        <dbReference type="SAM" id="Phobius"/>
    </source>
</evidence>